<sequence>MSAGDPFERFAGVPGTGLVSRAVDAAVRVPSSVIRAHVDQLRRRNPEATPAQLLAILDSELLAVVQTTGGAVGGTAAIPAVGTAVAATLTAADVAAFFAAAAAYTLAVADVHGIEVDDVGRRRTLLLASLLGEDGPRAIESAGLSPTAWARVGLAAMPSTTIQRVNKVLAGRFVKKHLLRRSSLLLGRLVPFGVGAAIGVLGGRALGKGIVAQARAAFGEPPAQFPPRLRVVEGTSADAAPRLEAVADRPDLLGGPTALGGADRGGPGPGASER</sequence>
<feature type="compositionally biased region" description="Gly residues" evidence="1">
    <location>
        <begin position="262"/>
        <end position="274"/>
    </location>
</feature>
<protein>
    <recommendedName>
        <fullName evidence="4">EcsC protein family protein</fullName>
    </recommendedName>
</protein>
<evidence type="ECO:0000256" key="1">
    <source>
        <dbReference type="SAM" id="MobiDB-lite"/>
    </source>
</evidence>
<evidence type="ECO:0008006" key="4">
    <source>
        <dbReference type="Google" id="ProtNLM"/>
    </source>
</evidence>
<dbReference type="EMBL" id="JACZDF010000001">
    <property type="protein sequence ID" value="MBD9698186.1"/>
    <property type="molecule type" value="Genomic_DNA"/>
</dbReference>
<evidence type="ECO:0000313" key="3">
    <source>
        <dbReference type="Proteomes" id="UP000642107"/>
    </source>
</evidence>
<organism evidence="2 3">
    <name type="scientific">Flavimobilis rhizosphaerae</name>
    <dbReference type="NCBI Taxonomy" id="2775421"/>
    <lineage>
        <taxon>Bacteria</taxon>
        <taxon>Bacillati</taxon>
        <taxon>Actinomycetota</taxon>
        <taxon>Actinomycetes</taxon>
        <taxon>Micrococcales</taxon>
        <taxon>Jonesiaceae</taxon>
        <taxon>Flavimobilis</taxon>
    </lineage>
</organism>
<comment type="caution">
    <text evidence="2">The sequence shown here is derived from an EMBL/GenBank/DDBJ whole genome shotgun (WGS) entry which is preliminary data.</text>
</comment>
<reference evidence="2 3" key="1">
    <citation type="submission" date="2020-09" db="EMBL/GenBank/DDBJ databases">
        <title>Flavimobilis rhizosphaerae sp. nov., isolated from rhizosphere soil of Spartina alterniflora.</title>
        <authorList>
            <person name="Hanqin C."/>
        </authorList>
    </citation>
    <scope>NUCLEOTIDE SEQUENCE [LARGE SCALE GENOMIC DNA]</scope>
    <source>
        <strain evidence="2 3">GY 10621</strain>
    </source>
</reference>
<evidence type="ECO:0000313" key="2">
    <source>
        <dbReference type="EMBL" id="MBD9698186.1"/>
    </source>
</evidence>
<accession>A0ABR9DP24</accession>
<dbReference type="RefSeq" id="WP_192277177.1">
    <property type="nucleotide sequence ID" value="NZ_JACZDF010000001.1"/>
</dbReference>
<dbReference type="Proteomes" id="UP000642107">
    <property type="component" value="Unassembled WGS sequence"/>
</dbReference>
<gene>
    <name evidence="2" type="ORF">IGS67_01575</name>
</gene>
<name>A0ABR9DP24_9MICO</name>
<proteinExistence type="predicted"/>
<keyword evidence="3" id="KW-1185">Reference proteome</keyword>
<feature type="region of interest" description="Disordered" evidence="1">
    <location>
        <begin position="244"/>
        <end position="274"/>
    </location>
</feature>